<organism evidence="4 5">
    <name type="scientific">Paracidobacterium acidisoli</name>
    <dbReference type="NCBI Taxonomy" id="2303751"/>
    <lineage>
        <taxon>Bacteria</taxon>
        <taxon>Pseudomonadati</taxon>
        <taxon>Acidobacteriota</taxon>
        <taxon>Terriglobia</taxon>
        <taxon>Terriglobales</taxon>
        <taxon>Acidobacteriaceae</taxon>
        <taxon>Paracidobacterium</taxon>
    </lineage>
</organism>
<dbReference type="CDD" id="cd03809">
    <property type="entry name" value="GT4_MtfB-like"/>
    <property type="match status" value="1"/>
</dbReference>
<gene>
    <name evidence="4" type="ORF">D0Y96_09305</name>
</gene>
<dbReference type="Pfam" id="PF13439">
    <property type="entry name" value="Glyco_transf_4"/>
    <property type="match status" value="1"/>
</dbReference>
<evidence type="ECO:0000259" key="2">
    <source>
        <dbReference type="Pfam" id="PF00534"/>
    </source>
</evidence>
<keyword evidence="1 4" id="KW-0808">Transferase</keyword>
<evidence type="ECO:0000313" key="4">
    <source>
        <dbReference type="EMBL" id="RFU16920.1"/>
    </source>
</evidence>
<proteinExistence type="predicted"/>
<dbReference type="InterPro" id="IPR028098">
    <property type="entry name" value="Glyco_trans_4-like_N"/>
</dbReference>
<dbReference type="AlphaFoldDB" id="A0A372IPM8"/>
<evidence type="ECO:0000259" key="3">
    <source>
        <dbReference type="Pfam" id="PF13439"/>
    </source>
</evidence>
<dbReference type="EMBL" id="QVQT01000003">
    <property type="protein sequence ID" value="RFU16920.1"/>
    <property type="molecule type" value="Genomic_DNA"/>
</dbReference>
<protein>
    <submittedName>
        <fullName evidence="4">Glycosyltransferase family 1 protein</fullName>
    </submittedName>
</protein>
<keyword evidence="5" id="KW-1185">Reference proteome</keyword>
<comment type="caution">
    <text evidence="4">The sequence shown here is derived from an EMBL/GenBank/DDBJ whole genome shotgun (WGS) entry which is preliminary data.</text>
</comment>
<reference evidence="4 5" key="1">
    <citation type="submission" date="2018-08" db="EMBL/GenBank/DDBJ databases">
        <title>Acidipila sp. 4G-K13, an acidobacterium isolated from forest soil.</title>
        <authorList>
            <person name="Gao Z.-H."/>
            <person name="Qiu L.-H."/>
        </authorList>
    </citation>
    <scope>NUCLEOTIDE SEQUENCE [LARGE SCALE GENOMIC DNA]</scope>
    <source>
        <strain evidence="4 5">4G-K13</strain>
    </source>
</reference>
<evidence type="ECO:0000313" key="5">
    <source>
        <dbReference type="Proteomes" id="UP000264702"/>
    </source>
</evidence>
<dbReference type="PANTHER" id="PTHR46401">
    <property type="entry name" value="GLYCOSYLTRANSFERASE WBBK-RELATED"/>
    <property type="match status" value="1"/>
</dbReference>
<dbReference type="GO" id="GO:0009103">
    <property type="term" value="P:lipopolysaccharide biosynthetic process"/>
    <property type="evidence" value="ECO:0007669"/>
    <property type="project" value="TreeGrafter"/>
</dbReference>
<feature type="domain" description="Glycosyltransferase subfamily 4-like N-terminal" evidence="3">
    <location>
        <begin position="101"/>
        <end position="166"/>
    </location>
</feature>
<dbReference type="SUPFAM" id="SSF53756">
    <property type="entry name" value="UDP-Glycosyltransferase/glycogen phosphorylase"/>
    <property type="match status" value="1"/>
</dbReference>
<dbReference type="InterPro" id="IPR001296">
    <property type="entry name" value="Glyco_trans_1"/>
</dbReference>
<feature type="domain" description="Glycosyl transferase family 1" evidence="2">
    <location>
        <begin position="194"/>
        <end position="336"/>
    </location>
</feature>
<dbReference type="Gene3D" id="3.40.50.2000">
    <property type="entry name" value="Glycogen Phosphorylase B"/>
    <property type="match status" value="1"/>
</dbReference>
<name>A0A372IPM8_9BACT</name>
<evidence type="ECO:0000256" key="1">
    <source>
        <dbReference type="ARBA" id="ARBA00022679"/>
    </source>
</evidence>
<dbReference type="PANTHER" id="PTHR46401:SF2">
    <property type="entry name" value="GLYCOSYLTRANSFERASE WBBK-RELATED"/>
    <property type="match status" value="1"/>
</dbReference>
<dbReference type="GO" id="GO:0016757">
    <property type="term" value="F:glycosyltransferase activity"/>
    <property type="evidence" value="ECO:0007669"/>
    <property type="project" value="InterPro"/>
</dbReference>
<dbReference type="Proteomes" id="UP000264702">
    <property type="component" value="Unassembled WGS sequence"/>
</dbReference>
<sequence length="362" mass="40033">MKMNSDSIAINGRFLSQPITGVQRYAFELLGCLDCLLSANSLPQVPVTVFVPKSAASIPRYSFLQIRQVGSREGRIWEQVDLPSYCRGSVLFTPCGGAPIMHDRHIITIHDAGPFSTPEAYRLPYRVYYRALQRYLARKALHILTVSEFSRRELMRVLPVEEKRISCAHLSGEHVLRFERSPEILSRHNLVRGAYVLGVSSANPNKNFAGLMKAARRLDASGIPVVIAGNTNSRVFGGSDDVPGCIRQTGFVTDAELRTLYENAGCLAFPSFYEGFGLPPLEALTVGCPVVVSNTSSLPEVFGNAATYCNPYSPEDIALRISQVMHGRHPARQIAQTHAESFRWEMCARTTWKILLGATSSI</sequence>
<accession>A0A372IPM8</accession>
<dbReference type="Pfam" id="PF00534">
    <property type="entry name" value="Glycos_transf_1"/>
    <property type="match status" value="1"/>
</dbReference>